<gene>
    <name evidence="1" type="ORF">CK203_065042</name>
</gene>
<proteinExistence type="predicted"/>
<comment type="caution">
    <text evidence="1">The sequence shown here is derived from an EMBL/GenBank/DDBJ whole genome shotgun (WGS) entry which is preliminary data.</text>
</comment>
<dbReference type="PANTHER" id="PTHR32108">
    <property type="entry name" value="DNA-DIRECTED RNA POLYMERASE SUBUNIT ALPHA"/>
    <property type="match status" value="1"/>
</dbReference>
<protein>
    <submittedName>
        <fullName evidence="1">Uncharacterized protein</fullName>
    </submittedName>
</protein>
<dbReference type="Proteomes" id="UP000288805">
    <property type="component" value="Unassembled WGS sequence"/>
</dbReference>
<sequence>MSLSQAFRKLTEAGLLTALTPRPLSRHVPPQFRMDLHCAYHQGPGHETGRCTALRHAIQDLIDQSTQARISIWSLLTSSSTHSDTLIRALSQIKVKTTITLEGLIHMVTAGRATCIVFSYDDLPPEGSDHTRPPYILVGCSNLRVTYVILDNSSTLNVCLMATTIALGYAPSDFGPSTQTVRAYDSTRREVMSWGHSFFPSFKGDHDGQVITVQSVGDMFISSEPVLHISHSDDDLFFTGFTFDEVNTLEKEDFFQDFVAMSFDPHGNTTVLDMMRSMSYLPGIGLGRRQHEPSEFMAIPDHGVPLRLGFIPIEADYRYMVRLRKERSYRPIQMGSLGDLTLLRRSSFSVLSIGCNRMSLMTFYFPDEVDEHETFAKIGDMVDGVVPSNEYIDEMLAMIEGASNFVDPPLSFDVLSGFVSHFDDIHDSSFMDLSIFEYMPVSYDITLSAPSSPTSQIFDIGDEIAQHDLDDDSSSASDLDLIDKRVSPAIDDTKVVDFGIVDQPKDLRIGLDLSINEKDNLI</sequence>
<accession>A0A438G746</accession>
<dbReference type="AlphaFoldDB" id="A0A438G746"/>
<evidence type="ECO:0000313" key="1">
    <source>
        <dbReference type="EMBL" id="RVW68045.1"/>
    </source>
</evidence>
<name>A0A438G746_VITVI</name>
<dbReference type="EMBL" id="QGNW01000552">
    <property type="protein sequence ID" value="RVW68045.1"/>
    <property type="molecule type" value="Genomic_DNA"/>
</dbReference>
<reference evidence="1 2" key="1">
    <citation type="journal article" date="2018" name="PLoS Genet.">
        <title>Population sequencing reveals clonal diversity and ancestral inbreeding in the grapevine cultivar Chardonnay.</title>
        <authorList>
            <person name="Roach M.J."/>
            <person name="Johnson D.L."/>
            <person name="Bohlmann J."/>
            <person name="van Vuuren H.J."/>
            <person name="Jones S.J."/>
            <person name="Pretorius I.S."/>
            <person name="Schmidt S.A."/>
            <person name="Borneman A.R."/>
        </authorList>
    </citation>
    <scope>NUCLEOTIDE SEQUENCE [LARGE SCALE GENOMIC DNA]</scope>
    <source>
        <strain evidence="2">cv. Chardonnay</strain>
        <tissue evidence="1">Leaf</tissue>
    </source>
</reference>
<dbReference type="PANTHER" id="PTHR32108:SF9">
    <property type="entry name" value="REVERSE TRANSCRIPTASE RNASE H-LIKE DOMAIN-CONTAINING PROTEIN"/>
    <property type="match status" value="1"/>
</dbReference>
<organism evidence="1 2">
    <name type="scientific">Vitis vinifera</name>
    <name type="common">Grape</name>
    <dbReference type="NCBI Taxonomy" id="29760"/>
    <lineage>
        <taxon>Eukaryota</taxon>
        <taxon>Viridiplantae</taxon>
        <taxon>Streptophyta</taxon>
        <taxon>Embryophyta</taxon>
        <taxon>Tracheophyta</taxon>
        <taxon>Spermatophyta</taxon>
        <taxon>Magnoliopsida</taxon>
        <taxon>eudicotyledons</taxon>
        <taxon>Gunneridae</taxon>
        <taxon>Pentapetalae</taxon>
        <taxon>rosids</taxon>
        <taxon>Vitales</taxon>
        <taxon>Vitaceae</taxon>
        <taxon>Viteae</taxon>
        <taxon>Vitis</taxon>
    </lineage>
</organism>
<evidence type="ECO:0000313" key="2">
    <source>
        <dbReference type="Proteomes" id="UP000288805"/>
    </source>
</evidence>